<feature type="compositionally biased region" description="Acidic residues" evidence="1">
    <location>
        <begin position="14"/>
        <end position="23"/>
    </location>
</feature>
<dbReference type="EMBL" id="JANPWB010000003">
    <property type="protein sequence ID" value="KAJ1196126.1"/>
    <property type="molecule type" value="Genomic_DNA"/>
</dbReference>
<protein>
    <submittedName>
        <fullName evidence="2">Uncharacterized protein</fullName>
    </submittedName>
</protein>
<reference evidence="2" key="1">
    <citation type="journal article" date="2022" name="bioRxiv">
        <title>Sequencing and chromosome-scale assembly of the giantPleurodeles waltlgenome.</title>
        <authorList>
            <person name="Brown T."/>
            <person name="Elewa A."/>
            <person name="Iarovenko S."/>
            <person name="Subramanian E."/>
            <person name="Araus A.J."/>
            <person name="Petzold A."/>
            <person name="Susuki M."/>
            <person name="Suzuki K.-i.T."/>
            <person name="Hayashi T."/>
            <person name="Toyoda A."/>
            <person name="Oliveira C."/>
            <person name="Osipova E."/>
            <person name="Leigh N.D."/>
            <person name="Simon A."/>
            <person name="Yun M.H."/>
        </authorList>
    </citation>
    <scope>NUCLEOTIDE SEQUENCE</scope>
    <source>
        <strain evidence="2">20211129_DDA</strain>
        <tissue evidence="2">Liver</tissue>
    </source>
</reference>
<dbReference type="AlphaFoldDB" id="A0AAV7V5S2"/>
<evidence type="ECO:0000256" key="1">
    <source>
        <dbReference type="SAM" id="MobiDB-lite"/>
    </source>
</evidence>
<sequence>MSTGMGRQKKEAEESQECPDGECGENRSSGYMQWDEEENRWGMWVRTEAVGCMQWDEEESIDSQVRSSPWEGQVVKRRGGKPRRATWARTGPVGHPQLRIIERPRIQERPPVVGTTPSPAPSEGLSQWEEGTPARDPDLHTLVPDASAIGPLLPLPGRWFPRLKSIDVH</sequence>
<keyword evidence="3" id="KW-1185">Reference proteome</keyword>
<feature type="region of interest" description="Disordered" evidence="1">
    <location>
        <begin position="58"/>
        <end position="140"/>
    </location>
</feature>
<dbReference type="Proteomes" id="UP001066276">
    <property type="component" value="Chromosome 2_1"/>
</dbReference>
<feature type="compositionally biased region" description="Basic residues" evidence="1">
    <location>
        <begin position="75"/>
        <end position="86"/>
    </location>
</feature>
<proteinExistence type="predicted"/>
<evidence type="ECO:0000313" key="3">
    <source>
        <dbReference type="Proteomes" id="UP001066276"/>
    </source>
</evidence>
<gene>
    <name evidence="2" type="ORF">NDU88_000002</name>
</gene>
<name>A0AAV7V5S2_PLEWA</name>
<feature type="region of interest" description="Disordered" evidence="1">
    <location>
        <begin position="1"/>
        <end position="31"/>
    </location>
</feature>
<comment type="caution">
    <text evidence="2">The sequence shown here is derived from an EMBL/GenBank/DDBJ whole genome shotgun (WGS) entry which is preliminary data.</text>
</comment>
<accession>A0AAV7V5S2</accession>
<organism evidence="2 3">
    <name type="scientific">Pleurodeles waltl</name>
    <name type="common">Iberian ribbed newt</name>
    <dbReference type="NCBI Taxonomy" id="8319"/>
    <lineage>
        <taxon>Eukaryota</taxon>
        <taxon>Metazoa</taxon>
        <taxon>Chordata</taxon>
        <taxon>Craniata</taxon>
        <taxon>Vertebrata</taxon>
        <taxon>Euteleostomi</taxon>
        <taxon>Amphibia</taxon>
        <taxon>Batrachia</taxon>
        <taxon>Caudata</taxon>
        <taxon>Salamandroidea</taxon>
        <taxon>Salamandridae</taxon>
        <taxon>Pleurodelinae</taxon>
        <taxon>Pleurodeles</taxon>
    </lineage>
</organism>
<evidence type="ECO:0000313" key="2">
    <source>
        <dbReference type="EMBL" id="KAJ1196126.1"/>
    </source>
</evidence>